<dbReference type="STRING" id="474960.SAMN05216180_0489"/>
<evidence type="ECO:0000313" key="2">
    <source>
        <dbReference type="EMBL" id="SEM54369.1"/>
    </source>
</evidence>
<dbReference type="InterPro" id="IPR036485">
    <property type="entry name" value="Glu_synth_asu_C_sf"/>
</dbReference>
<dbReference type="InterPro" id="IPR012061">
    <property type="entry name" value="Glu_synth_lsu_3"/>
</dbReference>
<evidence type="ECO:0000313" key="3">
    <source>
        <dbReference type="Proteomes" id="UP000199158"/>
    </source>
</evidence>
<organism evidence="2 3">
    <name type="scientific">Hydrogenoanaerobacterium saccharovorans</name>
    <dbReference type="NCBI Taxonomy" id="474960"/>
    <lineage>
        <taxon>Bacteria</taxon>
        <taxon>Bacillati</taxon>
        <taxon>Bacillota</taxon>
        <taxon>Clostridia</taxon>
        <taxon>Eubacteriales</taxon>
        <taxon>Oscillospiraceae</taxon>
        <taxon>Hydrogenoanaerobacterium</taxon>
    </lineage>
</organism>
<gene>
    <name evidence="2" type="ORF">SAMN05216180_0489</name>
</gene>
<name>A0A1H7ZA65_9FIRM</name>
<dbReference type="OrthoDB" id="9803192at2"/>
<dbReference type="InterPro" id="IPR035710">
    <property type="entry name" value="Archaeal_gltB"/>
</dbReference>
<proteinExistence type="predicted"/>
<keyword evidence="3" id="KW-1185">Reference proteome</keyword>
<dbReference type="Proteomes" id="UP000199158">
    <property type="component" value="Unassembled WGS sequence"/>
</dbReference>
<dbReference type="AlphaFoldDB" id="A0A1H7ZA65"/>
<dbReference type="SUPFAM" id="SSF69336">
    <property type="entry name" value="Alpha subunit of glutamate synthase, C-terminal domain"/>
    <property type="match status" value="1"/>
</dbReference>
<sequence length="240" mass="25644">MKINASEMHFQTLNQTIRNCDSSDIEIDNCMGQRYIASGLSGKRITINGTPGNALGAYMDGSSVVINGNAQDATGDTMNDGEICIHGSAGDATGYAMRGGRILVQGNTGYRAGIHMKAYQDKIPVLVVGGVAGSFLGEYQAGGIIIVLGLGANGKAPIGDFYGTGMHGGKIFLCCDETPTGLPKQVSAQVATTEDMEEISPHLKAFCDKFAEDYHKILQKKFYILTPDTKNPYKQLYTKN</sequence>
<protein>
    <submittedName>
        <fullName evidence="2">Glutamate synthase (NADPH) GltB3 subunit</fullName>
    </submittedName>
</protein>
<dbReference type="GO" id="GO:0016491">
    <property type="term" value="F:oxidoreductase activity"/>
    <property type="evidence" value="ECO:0007669"/>
    <property type="project" value="InterPro"/>
</dbReference>
<reference evidence="2 3" key="1">
    <citation type="submission" date="2016-10" db="EMBL/GenBank/DDBJ databases">
        <authorList>
            <person name="de Groot N.N."/>
        </authorList>
    </citation>
    <scope>NUCLEOTIDE SEQUENCE [LARGE SCALE GENOMIC DNA]</scope>
    <source>
        <strain evidence="2 3">CGMCC 1.5070</strain>
    </source>
</reference>
<dbReference type="Pfam" id="PF01493">
    <property type="entry name" value="GXGXG"/>
    <property type="match status" value="1"/>
</dbReference>
<dbReference type="PANTHER" id="PTHR39673:SF5">
    <property type="entry name" value="TUNGSTEN-CONTAINING FORMYLMETHANOFURAN DEHYDROGENASE 2 SUBUNIT C"/>
    <property type="match status" value="1"/>
</dbReference>
<dbReference type="PANTHER" id="PTHR39673">
    <property type="entry name" value="TUNGSTEN FORMYLMETHANOFURAN DEHYDROGENASE, SUBUNIT C (FWDC)"/>
    <property type="match status" value="1"/>
</dbReference>
<dbReference type="CDD" id="cd00981">
    <property type="entry name" value="arch_gltB"/>
    <property type="match status" value="1"/>
</dbReference>
<evidence type="ECO:0000259" key="1">
    <source>
        <dbReference type="Pfam" id="PF01493"/>
    </source>
</evidence>
<dbReference type="InterPro" id="IPR002489">
    <property type="entry name" value="Glu_synth_asu_C"/>
</dbReference>
<feature type="domain" description="Glutamate synthase alpha subunit C-terminal" evidence="1">
    <location>
        <begin position="16"/>
        <end position="197"/>
    </location>
</feature>
<accession>A0A1H7ZA65</accession>
<dbReference type="RefSeq" id="WP_092751279.1">
    <property type="nucleotide sequence ID" value="NZ_FOCG01000001.1"/>
</dbReference>
<dbReference type="PIRSF" id="PIRSF006519">
    <property type="entry name" value="GOGAT_dom3"/>
    <property type="match status" value="1"/>
</dbReference>
<dbReference type="EMBL" id="FOCG01000001">
    <property type="protein sequence ID" value="SEM54369.1"/>
    <property type="molecule type" value="Genomic_DNA"/>
</dbReference>
<dbReference type="Gene3D" id="2.160.20.60">
    <property type="entry name" value="Glutamate synthase, alpha subunit, C-terminal domain"/>
    <property type="match status" value="1"/>
</dbReference>